<reference evidence="2 3" key="1">
    <citation type="journal article" date="2021" name="Commun. Biol.">
        <title>The genome of Shorea leprosula (Dipterocarpaceae) highlights the ecological relevance of drought in aseasonal tropical rainforests.</title>
        <authorList>
            <person name="Ng K.K.S."/>
            <person name="Kobayashi M.J."/>
            <person name="Fawcett J.A."/>
            <person name="Hatakeyama M."/>
            <person name="Paape T."/>
            <person name="Ng C.H."/>
            <person name="Ang C.C."/>
            <person name="Tnah L.H."/>
            <person name="Lee C.T."/>
            <person name="Nishiyama T."/>
            <person name="Sese J."/>
            <person name="O'Brien M.J."/>
            <person name="Copetti D."/>
            <person name="Mohd Noor M.I."/>
            <person name="Ong R.C."/>
            <person name="Putra M."/>
            <person name="Sireger I.Z."/>
            <person name="Indrioko S."/>
            <person name="Kosugi Y."/>
            <person name="Izuno A."/>
            <person name="Isagi Y."/>
            <person name="Lee S.L."/>
            <person name="Shimizu K.K."/>
        </authorList>
    </citation>
    <scope>NUCLEOTIDE SEQUENCE [LARGE SCALE GENOMIC DNA]</scope>
    <source>
        <strain evidence="2">214</strain>
    </source>
</reference>
<protein>
    <submittedName>
        <fullName evidence="2">Uncharacterized protein</fullName>
    </submittedName>
</protein>
<comment type="caution">
    <text evidence="2">The sequence shown here is derived from an EMBL/GenBank/DDBJ whole genome shotgun (WGS) entry which is preliminary data.</text>
</comment>
<feature type="compositionally biased region" description="Basic and acidic residues" evidence="1">
    <location>
        <begin position="11"/>
        <end position="24"/>
    </location>
</feature>
<dbReference type="EMBL" id="BPVZ01000001">
    <property type="protein sequence ID" value="GKU86598.1"/>
    <property type="molecule type" value="Genomic_DNA"/>
</dbReference>
<evidence type="ECO:0000313" key="2">
    <source>
        <dbReference type="EMBL" id="GKU86598.1"/>
    </source>
</evidence>
<feature type="compositionally biased region" description="Basic residues" evidence="1">
    <location>
        <begin position="1"/>
        <end position="10"/>
    </location>
</feature>
<feature type="region of interest" description="Disordered" evidence="1">
    <location>
        <begin position="57"/>
        <end position="76"/>
    </location>
</feature>
<name>A0AAV5HCS7_9ROSI</name>
<keyword evidence="3" id="KW-1185">Reference proteome</keyword>
<feature type="region of interest" description="Disordered" evidence="1">
    <location>
        <begin position="188"/>
        <end position="229"/>
    </location>
</feature>
<proteinExistence type="predicted"/>
<sequence length="229" mass="25215">MAGSRGRKVVQKAEKKAPKSKLENTDPSSGGMEKQSECANPSETNLIEKLIDDITIIESGEKEEDPTNHAEGDVAKPRIVQKKMEDRVYFVEQQLEALQMIVKKLKSKQPSKDSRMTECSRAADISYRSLYSDSQKKIEALTNGNHQLALKLEHALGKLEAYEAGACVFSKGLQKLKDVVVMMSNLPRAPESENLPSQAMRGTSTSLGKAGGVTISAPKRKRPDQQSKK</sequence>
<feature type="compositionally biased region" description="Polar residues" evidence="1">
    <location>
        <begin position="194"/>
        <end position="207"/>
    </location>
</feature>
<dbReference type="AlphaFoldDB" id="A0AAV5HCS7"/>
<gene>
    <name evidence="2" type="ORF">SLEP1_g1105</name>
</gene>
<organism evidence="2 3">
    <name type="scientific">Rubroshorea leprosula</name>
    <dbReference type="NCBI Taxonomy" id="152421"/>
    <lineage>
        <taxon>Eukaryota</taxon>
        <taxon>Viridiplantae</taxon>
        <taxon>Streptophyta</taxon>
        <taxon>Embryophyta</taxon>
        <taxon>Tracheophyta</taxon>
        <taxon>Spermatophyta</taxon>
        <taxon>Magnoliopsida</taxon>
        <taxon>eudicotyledons</taxon>
        <taxon>Gunneridae</taxon>
        <taxon>Pentapetalae</taxon>
        <taxon>rosids</taxon>
        <taxon>malvids</taxon>
        <taxon>Malvales</taxon>
        <taxon>Dipterocarpaceae</taxon>
        <taxon>Rubroshorea</taxon>
    </lineage>
</organism>
<dbReference type="Proteomes" id="UP001054252">
    <property type="component" value="Unassembled WGS sequence"/>
</dbReference>
<evidence type="ECO:0000256" key="1">
    <source>
        <dbReference type="SAM" id="MobiDB-lite"/>
    </source>
</evidence>
<feature type="region of interest" description="Disordered" evidence="1">
    <location>
        <begin position="1"/>
        <end position="44"/>
    </location>
</feature>
<dbReference type="PANTHER" id="PTHR38936">
    <property type="entry name" value="TITIN-LIKE ISOFORM X2"/>
    <property type="match status" value="1"/>
</dbReference>
<dbReference type="PANTHER" id="PTHR38936:SF1">
    <property type="entry name" value="DUF641 DOMAIN-CONTAINING PROTEIN"/>
    <property type="match status" value="1"/>
</dbReference>
<feature type="compositionally biased region" description="Basic and acidic residues" evidence="1">
    <location>
        <begin position="65"/>
        <end position="76"/>
    </location>
</feature>
<evidence type="ECO:0000313" key="3">
    <source>
        <dbReference type="Proteomes" id="UP001054252"/>
    </source>
</evidence>
<accession>A0AAV5HCS7</accession>